<dbReference type="GO" id="GO:0003676">
    <property type="term" value="F:nucleic acid binding"/>
    <property type="evidence" value="ECO:0007669"/>
    <property type="project" value="InterPro"/>
</dbReference>
<dbReference type="AlphaFoldDB" id="A0A498LD77"/>
<organism evidence="1 2">
    <name type="scientific">Labeo rohita</name>
    <name type="common">Indian major carp</name>
    <name type="synonym">Cyprinus rohita</name>
    <dbReference type="NCBI Taxonomy" id="84645"/>
    <lineage>
        <taxon>Eukaryota</taxon>
        <taxon>Metazoa</taxon>
        <taxon>Chordata</taxon>
        <taxon>Craniata</taxon>
        <taxon>Vertebrata</taxon>
        <taxon>Euteleostomi</taxon>
        <taxon>Actinopterygii</taxon>
        <taxon>Neopterygii</taxon>
        <taxon>Teleostei</taxon>
        <taxon>Ostariophysi</taxon>
        <taxon>Cypriniformes</taxon>
        <taxon>Cyprinidae</taxon>
        <taxon>Labeoninae</taxon>
        <taxon>Labeonini</taxon>
        <taxon>Labeo</taxon>
    </lineage>
</organism>
<evidence type="ECO:0000313" key="2">
    <source>
        <dbReference type="Proteomes" id="UP000290572"/>
    </source>
</evidence>
<name>A0A498LD77_LABRO</name>
<dbReference type="Proteomes" id="UP000290572">
    <property type="component" value="Unassembled WGS sequence"/>
</dbReference>
<dbReference type="InterPro" id="IPR036397">
    <property type="entry name" value="RNaseH_sf"/>
</dbReference>
<keyword evidence="2" id="KW-1185">Reference proteome</keyword>
<dbReference type="STRING" id="84645.A0A498LD77"/>
<proteinExistence type="predicted"/>
<dbReference type="EMBL" id="QBIY01013376">
    <property type="protein sequence ID" value="RXN06211.1"/>
    <property type="molecule type" value="Genomic_DNA"/>
</dbReference>
<dbReference type="Gene3D" id="3.30.420.10">
    <property type="entry name" value="Ribonuclease H-like superfamily/Ribonuclease H"/>
    <property type="match status" value="1"/>
</dbReference>
<protein>
    <submittedName>
        <fullName evidence="1">Myosin-1 isoform X3</fullName>
    </submittedName>
</protein>
<accession>A0A498LD77</accession>
<sequence length="293" mass="33231">MMPPVAKTDRHYTIKLKIMEGGILQEDTCFQNDFYGSVIQQSENHGGGRTRVSRMTFMGLSFSKVKIMKGGILQEDPCLQNDFYGSVTQQTENHGGGYEFGSAAKIIPTPVKCSLLNLNTWAFLQVFYRRTCVSRTTFMGLSFSKVKNMEGGILQEDTCLQNDFFFGSFAQQSENHGGGSLCTLDKDKPSDWDKHLDAVMFGLRTKRQMTTKFSPYYLMFEREARYPSEIPEVYQIDKSVEGTLSIEEMTESAIAISEALTEARINTRASQERIRRQTKDKKGLNKFKVGDRV</sequence>
<gene>
    <name evidence="1" type="ORF">ROHU_032991</name>
</gene>
<evidence type="ECO:0000313" key="1">
    <source>
        <dbReference type="EMBL" id="RXN06211.1"/>
    </source>
</evidence>
<reference evidence="1 2" key="1">
    <citation type="submission" date="2018-03" db="EMBL/GenBank/DDBJ databases">
        <title>Draft genome sequence of Rohu Carp (Labeo rohita).</title>
        <authorList>
            <person name="Das P."/>
            <person name="Kushwaha B."/>
            <person name="Joshi C.G."/>
            <person name="Kumar D."/>
            <person name="Nagpure N.S."/>
            <person name="Sahoo L."/>
            <person name="Das S.P."/>
            <person name="Bit A."/>
            <person name="Patnaik S."/>
            <person name="Meher P.K."/>
            <person name="Jayasankar P."/>
            <person name="Koringa P.G."/>
            <person name="Patel N.V."/>
            <person name="Hinsu A.T."/>
            <person name="Kumar R."/>
            <person name="Pandey M."/>
            <person name="Agarwal S."/>
            <person name="Srivastava S."/>
            <person name="Singh M."/>
            <person name="Iquebal M.A."/>
            <person name="Jaiswal S."/>
            <person name="Angadi U.B."/>
            <person name="Kumar N."/>
            <person name="Raza M."/>
            <person name="Shah T.M."/>
            <person name="Rai A."/>
            <person name="Jena J.K."/>
        </authorList>
    </citation>
    <scope>NUCLEOTIDE SEQUENCE [LARGE SCALE GENOMIC DNA]</scope>
    <source>
        <strain evidence="1">DASCIFA01</strain>
        <tissue evidence="1">Testis</tissue>
    </source>
</reference>
<comment type="caution">
    <text evidence="1">The sequence shown here is derived from an EMBL/GenBank/DDBJ whole genome shotgun (WGS) entry which is preliminary data.</text>
</comment>